<keyword evidence="3" id="KW-0408">Iron</keyword>
<dbReference type="PANTHER" id="PTHR10134">
    <property type="entry name" value="CYTOCHROME B-C1 COMPLEX SUBUNIT RIESKE, MITOCHONDRIAL"/>
    <property type="match status" value="1"/>
</dbReference>
<evidence type="ECO:0000256" key="5">
    <source>
        <dbReference type="ARBA" id="ARBA00023157"/>
    </source>
</evidence>
<evidence type="ECO:0000256" key="2">
    <source>
        <dbReference type="ARBA" id="ARBA00022723"/>
    </source>
</evidence>
<feature type="region of interest" description="Disordered" evidence="7">
    <location>
        <begin position="265"/>
        <end position="286"/>
    </location>
</feature>
<proteinExistence type="predicted"/>
<evidence type="ECO:0000256" key="1">
    <source>
        <dbReference type="ARBA" id="ARBA00022714"/>
    </source>
</evidence>
<reference evidence="10" key="1">
    <citation type="submission" date="2020-05" db="EMBL/GenBank/DDBJ databases">
        <authorList>
            <person name="Chiriac C."/>
            <person name="Salcher M."/>
            <person name="Ghai R."/>
            <person name="Kavagutti S V."/>
        </authorList>
    </citation>
    <scope>NUCLEOTIDE SEQUENCE</scope>
</reference>
<dbReference type="Gene3D" id="2.102.10.10">
    <property type="entry name" value="Rieske [2Fe-2S] iron-sulphur domain"/>
    <property type="match status" value="1"/>
</dbReference>
<keyword evidence="8" id="KW-1133">Transmembrane helix</keyword>
<dbReference type="InterPro" id="IPR014349">
    <property type="entry name" value="Rieske_Fe-S_prot"/>
</dbReference>
<dbReference type="EMBL" id="CAEZXM010000052">
    <property type="protein sequence ID" value="CAB4684358.1"/>
    <property type="molecule type" value="Genomic_DNA"/>
</dbReference>
<feature type="domain" description="Rieske" evidence="9">
    <location>
        <begin position="164"/>
        <end position="253"/>
    </location>
</feature>
<dbReference type="InterPro" id="IPR005805">
    <property type="entry name" value="Rieske_Fe-S_prot_C"/>
</dbReference>
<dbReference type="Pfam" id="PF00355">
    <property type="entry name" value="Rieske"/>
    <property type="match status" value="1"/>
</dbReference>
<evidence type="ECO:0000256" key="7">
    <source>
        <dbReference type="SAM" id="MobiDB-lite"/>
    </source>
</evidence>
<keyword evidence="2" id="KW-0479">Metal-binding</keyword>
<dbReference type="GO" id="GO:0016020">
    <property type="term" value="C:membrane"/>
    <property type="evidence" value="ECO:0007669"/>
    <property type="project" value="InterPro"/>
</dbReference>
<dbReference type="PRINTS" id="PR00162">
    <property type="entry name" value="RIESKE"/>
</dbReference>
<evidence type="ECO:0000256" key="4">
    <source>
        <dbReference type="ARBA" id="ARBA00023014"/>
    </source>
</evidence>
<gene>
    <name evidence="10" type="ORF">UFOPK2366_00404</name>
</gene>
<evidence type="ECO:0000256" key="6">
    <source>
        <dbReference type="ARBA" id="ARBA00034078"/>
    </source>
</evidence>
<dbReference type="InterPro" id="IPR036922">
    <property type="entry name" value="Rieske_2Fe-2S_sf"/>
</dbReference>
<feature type="region of interest" description="Disordered" evidence="7">
    <location>
        <begin position="35"/>
        <end position="61"/>
    </location>
</feature>
<evidence type="ECO:0000259" key="9">
    <source>
        <dbReference type="PROSITE" id="PS51296"/>
    </source>
</evidence>
<organism evidence="10">
    <name type="scientific">freshwater metagenome</name>
    <dbReference type="NCBI Taxonomy" id="449393"/>
    <lineage>
        <taxon>unclassified sequences</taxon>
        <taxon>metagenomes</taxon>
        <taxon>ecological metagenomes</taxon>
    </lineage>
</organism>
<dbReference type="PROSITE" id="PS51296">
    <property type="entry name" value="RIESKE"/>
    <property type="match status" value="1"/>
</dbReference>
<evidence type="ECO:0000256" key="3">
    <source>
        <dbReference type="ARBA" id="ARBA00023004"/>
    </source>
</evidence>
<protein>
    <submittedName>
        <fullName evidence="10">Unannotated protein</fullName>
    </submittedName>
</protein>
<sequence length="286" mass="29703">MNSGAVIGIAIAVVIVLAAVMFLTAARRTDVRGAGALSRETRKRDQPAAAGSKKSATGRDLEAAATASRTATLVKADTLLPSPWVEPDIEAIGVSRRKFFNRAYIGLMGLGLGGFAAAGFVAFLWPTGGGGGFGGKVGAGKLDDILLNIRLNNGFFYLPEARTWITAYPADAVPKAKKIYPSLLLPGMEAGLVALYQKCPHLGCRVPECKSSQWFECPCHGSQYNRVGEKKAGPAPRGMDRFIVSVSGTGDVTIDTLGGAALPGPAIGTNTTGQEAEGPHCITGGE</sequence>
<keyword evidence="8" id="KW-0812">Transmembrane</keyword>
<comment type="cofactor">
    <cofactor evidence="6">
        <name>[2Fe-2S] cluster</name>
        <dbReference type="ChEBI" id="CHEBI:190135"/>
    </cofactor>
</comment>
<keyword evidence="4" id="KW-0411">Iron-sulfur</keyword>
<dbReference type="SUPFAM" id="SSF50022">
    <property type="entry name" value="ISP domain"/>
    <property type="match status" value="1"/>
</dbReference>
<feature type="transmembrane region" description="Helical" evidence="8">
    <location>
        <begin position="104"/>
        <end position="125"/>
    </location>
</feature>
<dbReference type="InterPro" id="IPR017941">
    <property type="entry name" value="Rieske_2Fe-2S"/>
</dbReference>
<dbReference type="GO" id="GO:0051537">
    <property type="term" value="F:2 iron, 2 sulfur cluster binding"/>
    <property type="evidence" value="ECO:0007669"/>
    <property type="project" value="UniProtKB-KW"/>
</dbReference>
<keyword evidence="8" id="KW-0472">Membrane</keyword>
<evidence type="ECO:0000256" key="8">
    <source>
        <dbReference type="SAM" id="Phobius"/>
    </source>
</evidence>
<keyword evidence="5" id="KW-1015">Disulfide bond</keyword>
<accession>A0A6J6NHD6</accession>
<dbReference type="AlphaFoldDB" id="A0A6J6NHD6"/>
<name>A0A6J6NHD6_9ZZZZ</name>
<keyword evidence="1" id="KW-0001">2Fe-2S</keyword>
<evidence type="ECO:0000313" key="10">
    <source>
        <dbReference type="EMBL" id="CAB4684358.1"/>
    </source>
</evidence>
<feature type="transmembrane region" description="Helical" evidence="8">
    <location>
        <begin position="6"/>
        <end position="26"/>
    </location>
</feature>
<dbReference type="GO" id="GO:0046872">
    <property type="term" value="F:metal ion binding"/>
    <property type="evidence" value="ECO:0007669"/>
    <property type="project" value="UniProtKB-KW"/>
</dbReference>